<reference evidence="2" key="1">
    <citation type="submission" date="2016-11" db="EMBL/GenBank/DDBJ databases">
        <authorList>
            <person name="Varghese N."/>
            <person name="Submissions S."/>
        </authorList>
    </citation>
    <scope>NUCLEOTIDE SEQUENCE [LARGE SCALE GENOMIC DNA]</scope>
    <source>
        <strain evidence="2">DSM 9756</strain>
    </source>
</reference>
<dbReference type="AlphaFoldDB" id="A0A1M5G6U4"/>
<protein>
    <recommendedName>
        <fullName evidence="3">Homeodomain-like domain-containing protein</fullName>
    </recommendedName>
</protein>
<organism evidence="1 2">
    <name type="scientific">Desulfacinum infernum DSM 9756</name>
    <dbReference type="NCBI Taxonomy" id="1121391"/>
    <lineage>
        <taxon>Bacteria</taxon>
        <taxon>Pseudomonadati</taxon>
        <taxon>Thermodesulfobacteriota</taxon>
        <taxon>Syntrophobacteria</taxon>
        <taxon>Syntrophobacterales</taxon>
        <taxon>Syntrophobacteraceae</taxon>
        <taxon>Desulfacinum</taxon>
    </lineage>
</organism>
<dbReference type="EMBL" id="FQVB01000035">
    <property type="protein sequence ID" value="SHF99172.1"/>
    <property type="molecule type" value="Genomic_DNA"/>
</dbReference>
<gene>
    <name evidence="1" type="ORF">SAMN02745206_03058</name>
</gene>
<sequence length="53" mass="6223">MKERVMIHKIKAHYDEGNGLKIRAIERQLCISRNTVRKYLGMDEAAVEVRKSH</sequence>
<dbReference type="Proteomes" id="UP000184076">
    <property type="component" value="Unassembled WGS sequence"/>
</dbReference>
<evidence type="ECO:0000313" key="2">
    <source>
        <dbReference type="Proteomes" id="UP000184076"/>
    </source>
</evidence>
<keyword evidence="2" id="KW-1185">Reference proteome</keyword>
<evidence type="ECO:0008006" key="3">
    <source>
        <dbReference type="Google" id="ProtNLM"/>
    </source>
</evidence>
<name>A0A1M5G6U4_9BACT</name>
<proteinExistence type="predicted"/>
<accession>A0A1M5G6U4</accession>
<evidence type="ECO:0000313" key="1">
    <source>
        <dbReference type="EMBL" id="SHF99172.1"/>
    </source>
</evidence>